<dbReference type="GO" id="GO:0006302">
    <property type="term" value="P:double-strand break repair"/>
    <property type="evidence" value="ECO:0007669"/>
    <property type="project" value="InterPro"/>
</dbReference>
<evidence type="ECO:0000313" key="2">
    <source>
        <dbReference type="EMBL" id="TJZ59357.1"/>
    </source>
</evidence>
<dbReference type="Gene3D" id="3.40.50.300">
    <property type="entry name" value="P-loop containing nucleotide triphosphate hydrolases"/>
    <property type="match status" value="1"/>
</dbReference>
<dbReference type="Pfam" id="PF13476">
    <property type="entry name" value="AAA_23"/>
    <property type="match status" value="1"/>
</dbReference>
<comment type="caution">
    <text evidence="2">The sequence shown here is derived from an EMBL/GenBank/DDBJ whole genome shotgun (WGS) entry which is preliminary data.</text>
</comment>
<reference evidence="2 3" key="1">
    <citation type="submission" date="2019-04" db="EMBL/GenBank/DDBJ databases">
        <title>Streptomyces piniterrae sp. nov., a heliquinomycin-producing actinomycete isolated from rhizosphere soil of Pinus yunnanensis.</title>
        <authorList>
            <person name="Zhuang X."/>
            <person name="Zhao J."/>
        </authorList>
    </citation>
    <scope>NUCLEOTIDE SEQUENCE [LARGE SCALE GENOMIC DNA]</scope>
    <source>
        <strain evidence="3">jys28</strain>
    </source>
</reference>
<feature type="domain" description="Rad50/SbcC-type AAA" evidence="1">
    <location>
        <begin position="12"/>
        <end position="33"/>
    </location>
</feature>
<gene>
    <name evidence="2" type="ORF">FCH28_01085</name>
</gene>
<sequence length="44" mass="4935">MRHAKLTELDAQPFTLITGQNGSGKTAMFQALHRRGCKGRGHRR</sequence>
<accession>A0A4U0NX34</accession>
<dbReference type="RefSeq" id="WP_136738307.1">
    <property type="nucleotide sequence ID" value="NZ_SUMB01000001.1"/>
</dbReference>
<proteinExistence type="predicted"/>
<dbReference type="EMBL" id="SUMB01000001">
    <property type="protein sequence ID" value="TJZ59357.1"/>
    <property type="molecule type" value="Genomic_DNA"/>
</dbReference>
<organism evidence="2 3">
    <name type="scientific">Streptomyces piniterrae</name>
    <dbReference type="NCBI Taxonomy" id="2571125"/>
    <lineage>
        <taxon>Bacteria</taxon>
        <taxon>Bacillati</taxon>
        <taxon>Actinomycetota</taxon>
        <taxon>Actinomycetes</taxon>
        <taxon>Kitasatosporales</taxon>
        <taxon>Streptomycetaceae</taxon>
        <taxon>Streptomyces</taxon>
    </lineage>
</organism>
<protein>
    <recommendedName>
        <fullName evidence="1">Rad50/SbcC-type AAA domain-containing protein</fullName>
    </recommendedName>
</protein>
<dbReference type="InterPro" id="IPR027417">
    <property type="entry name" value="P-loop_NTPase"/>
</dbReference>
<evidence type="ECO:0000313" key="3">
    <source>
        <dbReference type="Proteomes" id="UP000308697"/>
    </source>
</evidence>
<dbReference type="Proteomes" id="UP000308697">
    <property type="component" value="Unassembled WGS sequence"/>
</dbReference>
<name>A0A4U0NX34_9ACTN</name>
<dbReference type="AlphaFoldDB" id="A0A4U0NX34"/>
<keyword evidence="3" id="KW-1185">Reference proteome</keyword>
<evidence type="ECO:0000259" key="1">
    <source>
        <dbReference type="Pfam" id="PF13476"/>
    </source>
</evidence>
<dbReference type="OrthoDB" id="3237462at2"/>
<dbReference type="InterPro" id="IPR038729">
    <property type="entry name" value="Rad50/SbcC_AAA"/>
</dbReference>
<dbReference type="GO" id="GO:0016887">
    <property type="term" value="F:ATP hydrolysis activity"/>
    <property type="evidence" value="ECO:0007669"/>
    <property type="project" value="InterPro"/>
</dbReference>